<dbReference type="EMBL" id="AK370787">
    <property type="protein sequence ID" value="BAK01986.1"/>
    <property type="molecule type" value="mRNA"/>
</dbReference>
<evidence type="ECO:0000313" key="2">
    <source>
        <dbReference type="EMBL" id="BAK01986.1"/>
    </source>
</evidence>
<organism evidence="2">
    <name type="scientific">Hordeum vulgare subsp. vulgare</name>
    <name type="common">Domesticated barley</name>
    <dbReference type="NCBI Taxonomy" id="112509"/>
    <lineage>
        <taxon>Eukaryota</taxon>
        <taxon>Viridiplantae</taxon>
        <taxon>Streptophyta</taxon>
        <taxon>Embryophyta</taxon>
        <taxon>Tracheophyta</taxon>
        <taxon>Spermatophyta</taxon>
        <taxon>Magnoliopsida</taxon>
        <taxon>Liliopsida</taxon>
        <taxon>Poales</taxon>
        <taxon>Poaceae</taxon>
        <taxon>BOP clade</taxon>
        <taxon>Pooideae</taxon>
        <taxon>Triticodae</taxon>
        <taxon>Triticeae</taxon>
        <taxon>Hordeinae</taxon>
        <taxon>Hordeum</taxon>
    </lineage>
</organism>
<accession>F2E3R4</accession>
<feature type="region of interest" description="Disordered" evidence="1">
    <location>
        <begin position="1"/>
        <end position="73"/>
    </location>
</feature>
<name>F2E3R4_HORVV</name>
<protein>
    <submittedName>
        <fullName evidence="2">Predicted protein</fullName>
    </submittedName>
</protein>
<dbReference type="AlphaFoldDB" id="F2E3R4"/>
<evidence type="ECO:0000256" key="1">
    <source>
        <dbReference type="SAM" id="MobiDB-lite"/>
    </source>
</evidence>
<proteinExistence type="evidence at transcript level"/>
<reference evidence="2" key="1">
    <citation type="journal article" date="2011" name="Plant Physiol.">
        <title>Comprehensive sequence analysis of 24,783 barley full-length cDNAs derived from 12 clone libraries.</title>
        <authorList>
            <person name="Matsumoto T."/>
            <person name="Tanaka T."/>
            <person name="Sakai H."/>
            <person name="Amano N."/>
            <person name="Kanamori H."/>
            <person name="Kurita K."/>
            <person name="Kikuta A."/>
            <person name="Kamiya K."/>
            <person name="Yamamoto M."/>
            <person name="Ikawa H."/>
            <person name="Fujii N."/>
            <person name="Hori K."/>
            <person name="Itoh T."/>
            <person name="Sato K."/>
        </authorList>
    </citation>
    <scope>NUCLEOTIDE SEQUENCE</scope>
    <source>
        <tissue evidence="2">Shoot and root</tissue>
    </source>
</reference>
<sequence length="73" mass="7904">MGAPTPLPRQPLATQALNPSRPPTPRASRRAGEEEVPVRRRGPSRVPGIGNGLGASKPQPQRCILDMFPYPRP</sequence>